<evidence type="ECO:0000313" key="2">
    <source>
        <dbReference type="EMBL" id="EQD49138.1"/>
    </source>
</evidence>
<proteinExistence type="predicted"/>
<evidence type="ECO:0000256" key="1">
    <source>
        <dbReference type="SAM" id="Phobius"/>
    </source>
</evidence>
<accession>T0ZX62</accession>
<name>T0ZX62_9ZZZZ</name>
<dbReference type="EMBL" id="AUZZ01005561">
    <property type="protein sequence ID" value="EQD49138.1"/>
    <property type="molecule type" value="Genomic_DNA"/>
</dbReference>
<keyword evidence="1" id="KW-0812">Transmembrane</keyword>
<keyword evidence="1" id="KW-1133">Transmembrane helix</keyword>
<protein>
    <submittedName>
        <fullName evidence="2">Uncharacterized protein</fullName>
    </submittedName>
</protein>
<reference evidence="2" key="2">
    <citation type="journal article" date="2014" name="ISME J.">
        <title>Microbial stratification in low pH oxic and suboxic macroscopic growths along an acid mine drainage.</title>
        <authorList>
            <person name="Mendez-Garcia C."/>
            <person name="Mesa V."/>
            <person name="Sprenger R.R."/>
            <person name="Richter M."/>
            <person name="Diez M.S."/>
            <person name="Solano J."/>
            <person name="Bargiela R."/>
            <person name="Golyshina O.V."/>
            <person name="Manteca A."/>
            <person name="Ramos J.L."/>
            <person name="Gallego J.R."/>
            <person name="Llorente I."/>
            <person name="Martins Dos Santos V.A."/>
            <person name="Jensen O.N."/>
            <person name="Pelaez A.I."/>
            <person name="Sanchez J."/>
            <person name="Ferrer M."/>
        </authorList>
    </citation>
    <scope>NUCLEOTIDE SEQUENCE</scope>
</reference>
<organism evidence="2">
    <name type="scientific">mine drainage metagenome</name>
    <dbReference type="NCBI Taxonomy" id="410659"/>
    <lineage>
        <taxon>unclassified sequences</taxon>
        <taxon>metagenomes</taxon>
        <taxon>ecological metagenomes</taxon>
    </lineage>
</organism>
<dbReference type="AlphaFoldDB" id="T0ZX62"/>
<dbReference type="PROSITE" id="PS51257">
    <property type="entry name" value="PROKAR_LIPOPROTEIN"/>
    <property type="match status" value="1"/>
</dbReference>
<comment type="caution">
    <text evidence="2">The sequence shown here is derived from an EMBL/GenBank/DDBJ whole genome shotgun (WGS) entry which is preliminary data.</text>
</comment>
<reference evidence="2" key="1">
    <citation type="submission" date="2013-08" db="EMBL/GenBank/DDBJ databases">
        <authorList>
            <person name="Mendez C."/>
            <person name="Richter M."/>
            <person name="Ferrer M."/>
            <person name="Sanchez J."/>
        </authorList>
    </citation>
    <scope>NUCLEOTIDE SEQUENCE</scope>
</reference>
<sequence>MRQTTHYAGALLYLFTVGCCYSMFTAVVLEFLGDSGKSGSTRYSIINSRGDIPVLYMLQVDG</sequence>
<feature type="transmembrane region" description="Helical" evidence="1">
    <location>
        <begin position="12"/>
        <end position="32"/>
    </location>
</feature>
<gene>
    <name evidence="2" type="ORF">B2A_07746</name>
</gene>
<keyword evidence="1" id="KW-0472">Membrane</keyword>